<proteinExistence type="inferred from homology"/>
<keyword evidence="4" id="KW-0560">Oxidoreductase</keyword>
<evidence type="ECO:0000313" key="7">
    <source>
        <dbReference type="EMBL" id="OYQ17464.1"/>
    </source>
</evidence>
<protein>
    <submittedName>
        <fullName evidence="7">Taurine dioxygenase</fullName>
    </submittedName>
</protein>
<keyword evidence="2" id="KW-0479">Metal-binding</keyword>
<gene>
    <name evidence="7" type="ORF">CHR90_16075</name>
</gene>
<comment type="caution">
    <text evidence="7">The sequence shown here is derived from an EMBL/GenBank/DDBJ whole genome shotgun (WGS) entry which is preliminary data.</text>
</comment>
<dbReference type="Proteomes" id="UP000216361">
    <property type="component" value="Unassembled WGS sequence"/>
</dbReference>
<sequence length="294" mass="33052">MSTVTTAFEIRDLPEILGAEILGLDLSQPPSDEDFARIRHALAQRQVVIFRDQESLTPEQQIAFSRRFGPLEIHVQHHFHLSGHPEILIVSNVVENGKPIGLVDAGKYWHSDLSYLALPSLGSLLHSKEWPAQGGDTLFVNMVAAYEALPDDVKAKVDGLQAEHSYLARNRKQQQVTGTYRPGLTAEQEARVPPVVHPVVRVHPESGKRALFVSEGFTTRIIGLPEDESDALLAFLFAHSTAERFQYRHRWRPHDMLFWDNRQTLHLATGCPPELRRTLYRTTVQGDAPRGIAA</sequence>
<evidence type="ECO:0000313" key="8">
    <source>
        <dbReference type="Proteomes" id="UP000216361"/>
    </source>
</evidence>
<dbReference type="InterPro" id="IPR003819">
    <property type="entry name" value="TauD/TfdA-like"/>
</dbReference>
<keyword evidence="3 7" id="KW-0223">Dioxygenase</keyword>
<name>A0A255XM38_9PROT</name>
<dbReference type="AlphaFoldDB" id="A0A255XM38"/>
<evidence type="ECO:0000256" key="1">
    <source>
        <dbReference type="ARBA" id="ARBA00005896"/>
    </source>
</evidence>
<keyword evidence="8" id="KW-1185">Reference proteome</keyword>
<dbReference type="RefSeq" id="WP_094410122.1">
    <property type="nucleotide sequence ID" value="NZ_BMJZ01000005.1"/>
</dbReference>
<dbReference type="GO" id="GO:0046872">
    <property type="term" value="F:metal ion binding"/>
    <property type="evidence" value="ECO:0007669"/>
    <property type="project" value="UniProtKB-KW"/>
</dbReference>
<dbReference type="FunFam" id="3.60.130.10:FF:000007">
    <property type="entry name" value="Alpha-ketoglutarate-dependent taurine dioxygenase"/>
    <property type="match status" value="1"/>
</dbReference>
<evidence type="ECO:0000256" key="4">
    <source>
        <dbReference type="ARBA" id="ARBA00023002"/>
    </source>
</evidence>
<keyword evidence="5" id="KW-0408">Iron</keyword>
<evidence type="ECO:0000256" key="2">
    <source>
        <dbReference type="ARBA" id="ARBA00022723"/>
    </source>
</evidence>
<organism evidence="7 8">
    <name type="scientific">Elstera cyanobacteriorum</name>
    <dbReference type="NCBI Taxonomy" id="2022747"/>
    <lineage>
        <taxon>Bacteria</taxon>
        <taxon>Pseudomonadati</taxon>
        <taxon>Pseudomonadota</taxon>
        <taxon>Alphaproteobacteria</taxon>
        <taxon>Rhodospirillales</taxon>
        <taxon>Rhodospirillaceae</taxon>
        <taxon>Elstera</taxon>
    </lineage>
</organism>
<dbReference type="EMBL" id="NOXS01000034">
    <property type="protein sequence ID" value="OYQ17464.1"/>
    <property type="molecule type" value="Genomic_DNA"/>
</dbReference>
<comment type="similarity">
    <text evidence="1">Belongs to the TfdA dioxygenase family.</text>
</comment>
<dbReference type="Pfam" id="PF02668">
    <property type="entry name" value="TauD"/>
    <property type="match status" value="1"/>
</dbReference>
<evidence type="ECO:0000256" key="3">
    <source>
        <dbReference type="ARBA" id="ARBA00022964"/>
    </source>
</evidence>
<dbReference type="GO" id="GO:0006790">
    <property type="term" value="P:sulfur compound metabolic process"/>
    <property type="evidence" value="ECO:0007669"/>
    <property type="project" value="TreeGrafter"/>
</dbReference>
<dbReference type="InterPro" id="IPR051323">
    <property type="entry name" value="AtsK-like"/>
</dbReference>
<dbReference type="GO" id="GO:0000908">
    <property type="term" value="F:taurine dioxygenase activity"/>
    <property type="evidence" value="ECO:0007669"/>
    <property type="project" value="TreeGrafter"/>
</dbReference>
<accession>A0A255XM38</accession>
<dbReference type="PANTHER" id="PTHR30468">
    <property type="entry name" value="ALPHA-KETOGLUTARATE-DEPENDENT SULFONATE DIOXYGENASE"/>
    <property type="match status" value="1"/>
</dbReference>
<reference evidence="7 8" key="1">
    <citation type="submission" date="2017-07" db="EMBL/GenBank/DDBJ databases">
        <title>Elstera cyanobacteriorum sp. nov., a novel bacterium isolated from cyanobacterial aggregates in a eutrophic lake.</title>
        <authorList>
            <person name="Cai H."/>
        </authorList>
    </citation>
    <scope>NUCLEOTIDE SEQUENCE [LARGE SCALE GENOMIC DNA]</scope>
    <source>
        <strain evidence="7 8">TH019</strain>
    </source>
</reference>
<dbReference type="Gene3D" id="3.60.130.10">
    <property type="entry name" value="Clavaminate synthase-like"/>
    <property type="match status" value="1"/>
</dbReference>
<evidence type="ECO:0000259" key="6">
    <source>
        <dbReference type="Pfam" id="PF02668"/>
    </source>
</evidence>
<dbReference type="SUPFAM" id="SSF51197">
    <property type="entry name" value="Clavaminate synthase-like"/>
    <property type="match status" value="1"/>
</dbReference>
<evidence type="ECO:0000256" key="5">
    <source>
        <dbReference type="ARBA" id="ARBA00023004"/>
    </source>
</evidence>
<dbReference type="InterPro" id="IPR042098">
    <property type="entry name" value="TauD-like_sf"/>
</dbReference>
<dbReference type="PANTHER" id="PTHR30468:SF1">
    <property type="entry name" value="ALPHA-KETOGLUTARATE-DEPENDENT SULFONATE DIOXYGENASE"/>
    <property type="match status" value="1"/>
</dbReference>
<dbReference type="GO" id="GO:0005737">
    <property type="term" value="C:cytoplasm"/>
    <property type="evidence" value="ECO:0007669"/>
    <property type="project" value="TreeGrafter"/>
</dbReference>
<feature type="domain" description="TauD/TfdA-like" evidence="6">
    <location>
        <begin position="9"/>
        <end position="283"/>
    </location>
</feature>
<dbReference type="OrthoDB" id="7346227at2"/>